<keyword evidence="2" id="KW-1185">Reference proteome</keyword>
<proteinExistence type="predicted"/>
<dbReference type="KEGG" id="pdw:BV82_3063"/>
<reference evidence="1 2" key="2">
    <citation type="journal article" date="2016" name="Front. Microbiol.">
        <title>When Genome-Based Approach Meets the 'Old but Good': Revealing Genes Involved in the Antibacterial Activity of Pseudomonas sp. P482 against Soft Rot Pathogens.</title>
        <authorList>
            <person name="Krzyzanowska D.M."/>
            <person name="Ossowicki A."/>
            <person name="Rajewska M."/>
            <person name="Maciag T."/>
            <person name="Jablonska M."/>
            <person name="Obuchowski M."/>
            <person name="Heeb S."/>
            <person name="Jafra S."/>
        </authorList>
    </citation>
    <scope>NUCLEOTIDE SEQUENCE [LARGE SCALE GENOMIC DNA]</scope>
    <source>
        <strain evidence="1 2">P482</strain>
    </source>
</reference>
<evidence type="ECO:0000313" key="2">
    <source>
        <dbReference type="Proteomes" id="UP000027121"/>
    </source>
</evidence>
<dbReference type="GeneID" id="98283294"/>
<name>A0AAP0XDN6_9PSED</name>
<dbReference type="EMBL" id="CP071706">
    <property type="protein sequence ID" value="KDN98903.1"/>
    <property type="molecule type" value="Genomic_DNA"/>
</dbReference>
<accession>A0AAP0XDN6</accession>
<organism evidence="1 2">
    <name type="scientific">Pseudomonas donghuensis</name>
    <dbReference type="NCBI Taxonomy" id="1163398"/>
    <lineage>
        <taxon>Bacteria</taxon>
        <taxon>Pseudomonadati</taxon>
        <taxon>Pseudomonadota</taxon>
        <taxon>Gammaproteobacteria</taxon>
        <taxon>Pseudomonadales</taxon>
        <taxon>Pseudomonadaceae</taxon>
        <taxon>Pseudomonas</taxon>
    </lineage>
</organism>
<protein>
    <submittedName>
        <fullName evidence="1">Uncharacterized protein</fullName>
    </submittedName>
</protein>
<dbReference type="AlphaFoldDB" id="A0AAP0XDN6"/>
<sequence>MNHIKARIEALRKLVDEIKNAETIFERAALFAGIRGLADNLIDDESLNDFAKEKADNIRYHSAAALGLDFAGDHDAEAHLVWVYGDMDTLESAYD</sequence>
<evidence type="ECO:0000313" key="1">
    <source>
        <dbReference type="EMBL" id="KDN98903.1"/>
    </source>
</evidence>
<reference evidence="1 2" key="1">
    <citation type="journal article" date="2014" name="Genome Announc.">
        <title>Genome Sequence of Pseudomonas sp. Strain P482, a Tomato Rhizosphere Isolate with Broad-Spectrum Antimicrobial Activity.</title>
        <authorList>
            <person name="Krzyzanowska D.M."/>
            <person name="Ossowicki A."/>
            <person name="Jafra S."/>
        </authorList>
    </citation>
    <scope>NUCLEOTIDE SEQUENCE [LARGE SCALE GENOMIC DNA]</scope>
    <source>
        <strain evidence="1 2">P482</strain>
    </source>
</reference>
<gene>
    <name evidence="1" type="ORF">BV82_3063</name>
</gene>
<dbReference type="RefSeq" id="WP_036995726.1">
    <property type="nucleotide sequence ID" value="NZ_CP071706.1"/>
</dbReference>
<dbReference type="Proteomes" id="UP000027121">
    <property type="component" value="Chromosome"/>
</dbReference>